<keyword evidence="7 10" id="KW-1133">Transmembrane helix</keyword>
<dbReference type="PANTHER" id="PTHR22601">
    <property type="entry name" value="ISP4 LIKE PROTEIN"/>
    <property type="match status" value="1"/>
</dbReference>
<gene>
    <name evidence="11" type="ORF">EW026_g2477</name>
</gene>
<comment type="subcellular location">
    <subcellularLocation>
        <location evidence="1">Membrane</location>
        <topology evidence="1">Multi-pass membrane protein</topology>
    </subcellularLocation>
</comment>
<accession>A0A4S4KNU7</accession>
<feature type="transmembrane region" description="Helical" evidence="10">
    <location>
        <begin position="252"/>
        <end position="274"/>
    </location>
</feature>
<feature type="transmembrane region" description="Helical" evidence="10">
    <location>
        <begin position="678"/>
        <end position="703"/>
    </location>
</feature>
<feature type="region of interest" description="Disordered" evidence="9">
    <location>
        <begin position="1"/>
        <end position="42"/>
    </location>
</feature>
<reference evidence="11 12" key="1">
    <citation type="submission" date="2019-02" db="EMBL/GenBank/DDBJ databases">
        <title>Genome sequencing of the rare red list fungi Phlebia centrifuga.</title>
        <authorList>
            <person name="Buettner E."/>
            <person name="Kellner H."/>
        </authorList>
    </citation>
    <scope>NUCLEOTIDE SEQUENCE [LARGE SCALE GENOMIC DNA]</scope>
    <source>
        <strain evidence="11 12">DSM 108282</strain>
    </source>
</reference>
<evidence type="ECO:0000256" key="8">
    <source>
        <dbReference type="ARBA" id="ARBA00023136"/>
    </source>
</evidence>
<feature type="transmembrane region" description="Helical" evidence="10">
    <location>
        <begin position="482"/>
        <end position="503"/>
    </location>
</feature>
<feature type="transmembrane region" description="Helical" evidence="10">
    <location>
        <begin position="161"/>
        <end position="182"/>
    </location>
</feature>
<keyword evidence="8 10" id="KW-0472">Membrane</keyword>
<feature type="transmembrane region" description="Helical" evidence="10">
    <location>
        <begin position="194"/>
        <end position="214"/>
    </location>
</feature>
<keyword evidence="12" id="KW-1185">Reference proteome</keyword>
<feature type="compositionally biased region" description="Basic and acidic residues" evidence="9">
    <location>
        <begin position="10"/>
        <end position="28"/>
    </location>
</feature>
<dbReference type="GO" id="GO:0015031">
    <property type="term" value="P:protein transport"/>
    <property type="evidence" value="ECO:0007669"/>
    <property type="project" value="UniProtKB-KW"/>
</dbReference>
<dbReference type="NCBIfam" id="TIGR00728">
    <property type="entry name" value="OPT_sfam"/>
    <property type="match status" value="1"/>
</dbReference>
<feature type="transmembrane region" description="Helical" evidence="10">
    <location>
        <begin position="571"/>
        <end position="593"/>
    </location>
</feature>
<feature type="transmembrane region" description="Helical" evidence="10">
    <location>
        <begin position="715"/>
        <end position="737"/>
    </location>
</feature>
<evidence type="ECO:0000256" key="4">
    <source>
        <dbReference type="ARBA" id="ARBA00022692"/>
    </source>
</evidence>
<evidence type="ECO:0000256" key="5">
    <source>
        <dbReference type="ARBA" id="ARBA00022856"/>
    </source>
</evidence>
<comment type="similarity">
    <text evidence="2">Belongs to the oligopeptide OPT transporter family.</text>
</comment>
<dbReference type="AlphaFoldDB" id="A0A4S4KNU7"/>
<evidence type="ECO:0000256" key="1">
    <source>
        <dbReference type="ARBA" id="ARBA00004141"/>
    </source>
</evidence>
<comment type="caution">
    <text evidence="11">The sequence shown here is derived from an EMBL/GenBank/DDBJ whole genome shotgun (WGS) entry which is preliminary data.</text>
</comment>
<feature type="transmembrane region" description="Helical" evidence="10">
    <location>
        <begin position="332"/>
        <end position="350"/>
    </location>
</feature>
<evidence type="ECO:0000256" key="9">
    <source>
        <dbReference type="SAM" id="MobiDB-lite"/>
    </source>
</evidence>
<protein>
    <recommendedName>
        <fullName evidence="13">OPT oligopeptide transporter</fullName>
    </recommendedName>
</protein>
<dbReference type="EMBL" id="SGPJ01000063">
    <property type="protein sequence ID" value="THG99983.1"/>
    <property type="molecule type" value="Genomic_DNA"/>
</dbReference>
<feature type="transmembrane region" description="Helical" evidence="10">
    <location>
        <begin position="458"/>
        <end position="476"/>
    </location>
</feature>
<evidence type="ECO:0000256" key="7">
    <source>
        <dbReference type="ARBA" id="ARBA00022989"/>
    </source>
</evidence>
<evidence type="ECO:0000256" key="3">
    <source>
        <dbReference type="ARBA" id="ARBA00022448"/>
    </source>
</evidence>
<evidence type="ECO:0000256" key="6">
    <source>
        <dbReference type="ARBA" id="ARBA00022927"/>
    </source>
</evidence>
<proteinExistence type="inferred from homology"/>
<evidence type="ECO:0000313" key="12">
    <source>
        <dbReference type="Proteomes" id="UP000309038"/>
    </source>
</evidence>
<feature type="transmembrane region" description="Helical" evidence="10">
    <location>
        <begin position="119"/>
        <end position="140"/>
    </location>
</feature>
<keyword evidence="6" id="KW-0653">Protein transport</keyword>
<keyword evidence="3" id="KW-0813">Transport</keyword>
<dbReference type="InterPro" id="IPR004648">
    <property type="entry name" value="Oligpept_transpt"/>
</dbReference>
<evidence type="ECO:0000256" key="2">
    <source>
        <dbReference type="ARBA" id="ARBA00008807"/>
    </source>
</evidence>
<keyword evidence="4 10" id="KW-0812">Transmembrane</keyword>
<sequence>MSNPLSDTVQENKRISDASFEKVHDLKGETSSVSIGSDEARDAANLKEVEELEDRLANDDADEEEYRVQEAYEVALKVLTTKDDPELPALTFRTLFLGLGFSAFGAVLAQIYYFKPQTLNVSILFLQVITYWFGNAVHMITPSRGIFRWLNPGVFNIKEHAAIIIMSSTAASSATAIQVISVQDLYYNNHMNPGLAIFTCIGSQLIGYGFAGLLQDILVKPTKCFWPFTISTANLFQALHYDKQMSSKRTRIFWLVFAVLFCYEIIPEFMFPLLTGVSIFCMADNTNPVFRNIFGGASNNEGLGLLEWCFDWNYISSTSMYSPIWLQVNQDIGIMFTYILMAGLYYGNVWKGLQFPFMSQAIFAEDGSQYNQTALLTDGKFDPAKYAELGPAYFSASNALYLVTGNLSMGALLTHVFLYHWHDIKPVVLAFNPWNKHPLAVHDAHFEKMKAYKQIPRWWYFLVLAVAYAIAQATNYKGNSGMPWWALTVLLIISFFFCVLYGLMAATIGFTQFTTSGTSFFQMITGYIVPGRPVANMYGALYGQHPMTMAIALLQDLKLGQYVKLAPRVTFLMQILGTVVGAILNYIMMLSIIENQRPALLSIAGTRLWSGQNAQSYNSAAVAWGALGPQMFGAKGIYHIVPISLAIGLTLPLPFYLAHRIWPKVGFNNINTSIIMQYSAYLSVGINSSVNPSMVIGIFSQWYLRTRFPRWFTNYIVGAAMDGGTQVIMFILNFALFGAAGHSTTFPQWWGNGT</sequence>
<feature type="transmembrane region" description="Helical" evidence="10">
    <location>
        <begin position="95"/>
        <end position="113"/>
    </location>
</feature>
<dbReference type="GO" id="GO:0035673">
    <property type="term" value="F:oligopeptide transmembrane transporter activity"/>
    <property type="evidence" value="ECO:0007669"/>
    <property type="project" value="InterPro"/>
</dbReference>
<evidence type="ECO:0000256" key="10">
    <source>
        <dbReference type="SAM" id="Phobius"/>
    </source>
</evidence>
<dbReference type="Pfam" id="PF03169">
    <property type="entry name" value="OPT"/>
    <property type="match status" value="1"/>
</dbReference>
<name>A0A4S4KNU7_9APHY</name>
<dbReference type="GO" id="GO:0016020">
    <property type="term" value="C:membrane"/>
    <property type="evidence" value="ECO:0007669"/>
    <property type="project" value="UniProtKB-SubCell"/>
</dbReference>
<keyword evidence="5" id="KW-0571">Peptide transport</keyword>
<evidence type="ECO:0000313" key="11">
    <source>
        <dbReference type="EMBL" id="THG99983.1"/>
    </source>
</evidence>
<dbReference type="InterPro" id="IPR004813">
    <property type="entry name" value="OPT"/>
</dbReference>
<organism evidence="11 12">
    <name type="scientific">Hermanssonia centrifuga</name>
    <dbReference type="NCBI Taxonomy" id="98765"/>
    <lineage>
        <taxon>Eukaryota</taxon>
        <taxon>Fungi</taxon>
        <taxon>Dikarya</taxon>
        <taxon>Basidiomycota</taxon>
        <taxon>Agaricomycotina</taxon>
        <taxon>Agaricomycetes</taxon>
        <taxon>Polyporales</taxon>
        <taxon>Meruliaceae</taxon>
        <taxon>Hermanssonia</taxon>
    </lineage>
</organism>
<evidence type="ECO:0008006" key="13">
    <source>
        <dbReference type="Google" id="ProtNLM"/>
    </source>
</evidence>
<dbReference type="Proteomes" id="UP000309038">
    <property type="component" value="Unassembled WGS sequence"/>
</dbReference>
<feature type="transmembrane region" description="Helical" evidence="10">
    <location>
        <begin position="637"/>
        <end position="657"/>
    </location>
</feature>